<feature type="signal peptide" evidence="1">
    <location>
        <begin position="1"/>
        <end position="21"/>
    </location>
</feature>
<dbReference type="GeneID" id="94194111"/>
<proteinExistence type="predicted"/>
<keyword evidence="3" id="KW-1185">Reference proteome</keyword>
<evidence type="ECO:0000313" key="2">
    <source>
        <dbReference type="EMBL" id="GIX62630.1"/>
    </source>
</evidence>
<dbReference type="AlphaFoldDB" id="A0AAV4LS68"/>
<keyword evidence="1" id="KW-0732">Signal</keyword>
<name>A0AAV4LS68_BABCB</name>
<dbReference type="RefSeq" id="XP_067714699.1">
    <property type="nucleotide sequence ID" value="XM_067858598.1"/>
</dbReference>
<sequence length="168" mass="19343">MKTTTTAFFLAFIATIYPAFAGNGGSRESEPESQYPVLPGTSRMGGRQLEVVESILNDIKAHHDRIPVRAVAVRRLVISVHEKVDEIAHSSTASVENLFFRIDEQLKRLKMPPINDTYPRFVPIDGYVATEFDKAERLGKRMLDKLYDTWIDYILERRQRAYLRNTRL</sequence>
<feature type="chain" id="PRO_5043697021" evidence="1">
    <location>
        <begin position="22"/>
        <end position="168"/>
    </location>
</feature>
<evidence type="ECO:0000313" key="3">
    <source>
        <dbReference type="Proteomes" id="UP001497744"/>
    </source>
</evidence>
<evidence type="ECO:0000256" key="1">
    <source>
        <dbReference type="SAM" id="SignalP"/>
    </source>
</evidence>
<gene>
    <name evidence="2" type="ORF">BcabD6B2_20650</name>
</gene>
<comment type="caution">
    <text evidence="2">The sequence shown here is derived from an EMBL/GenBank/DDBJ whole genome shotgun (WGS) entry which is preliminary data.</text>
</comment>
<protein>
    <submittedName>
        <fullName evidence="2">GNAT family N-acetyltransferase</fullName>
    </submittedName>
</protein>
<reference evidence="2 3" key="1">
    <citation type="submission" date="2021-06" db="EMBL/GenBank/DDBJ databases">
        <title>Genome sequence of Babesia caballi.</title>
        <authorList>
            <person name="Yamagishi J."/>
            <person name="Kidaka T."/>
            <person name="Ochi A."/>
        </authorList>
    </citation>
    <scope>NUCLEOTIDE SEQUENCE [LARGE SCALE GENOMIC DNA]</scope>
    <source>
        <strain evidence="2">USDA-D6B2</strain>
    </source>
</reference>
<dbReference type="EMBL" id="BPLF01000002">
    <property type="protein sequence ID" value="GIX62630.1"/>
    <property type="molecule type" value="Genomic_DNA"/>
</dbReference>
<accession>A0AAV4LS68</accession>
<organism evidence="2 3">
    <name type="scientific">Babesia caballi</name>
    <dbReference type="NCBI Taxonomy" id="5871"/>
    <lineage>
        <taxon>Eukaryota</taxon>
        <taxon>Sar</taxon>
        <taxon>Alveolata</taxon>
        <taxon>Apicomplexa</taxon>
        <taxon>Aconoidasida</taxon>
        <taxon>Piroplasmida</taxon>
        <taxon>Babesiidae</taxon>
        <taxon>Babesia</taxon>
    </lineage>
</organism>
<dbReference type="Proteomes" id="UP001497744">
    <property type="component" value="Unassembled WGS sequence"/>
</dbReference>